<proteinExistence type="predicted"/>
<protein>
    <recommendedName>
        <fullName evidence="1">DUF7577 domain-containing protein</fullName>
    </recommendedName>
</protein>
<organism evidence="2 3">
    <name type="scientific">Haloplanus aerogenes</name>
    <dbReference type="NCBI Taxonomy" id="660522"/>
    <lineage>
        <taxon>Archaea</taxon>
        <taxon>Methanobacteriati</taxon>
        <taxon>Methanobacteriota</taxon>
        <taxon>Stenosarchaea group</taxon>
        <taxon>Halobacteria</taxon>
        <taxon>Halobacteriales</taxon>
        <taxon>Haloferacaceae</taxon>
        <taxon>Haloplanus</taxon>
    </lineage>
</organism>
<gene>
    <name evidence="2" type="ORF">ATH50_1383</name>
</gene>
<reference evidence="2 3" key="1">
    <citation type="journal article" date="2015" name="Stand. Genomic Sci.">
        <title>Genomic Encyclopedia of Bacterial and Archaeal Type Strains, Phase III: the genomes of soil and plant-associated and newly described type strains.</title>
        <authorList>
            <person name="Whitman W.B."/>
            <person name="Woyke T."/>
            <person name="Klenk H.P."/>
            <person name="Zhou Y."/>
            <person name="Lilburn T.G."/>
            <person name="Beck B.J."/>
            <person name="De Vos P."/>
            <person name="Vandamme P."/>
            <person name="Eisen J.A."/>
            <person name="Garrity G."/>
            <person name="Hugenholtz P."/>
            <person name="Kyrpides N.C."/>
        </authorList>
    </citation>
    <scope>NUCLEOTIDE SEQUENCE [LARGE SCALE GENOMIC DNA]</scope>
    <source>
        <strain evidence="2 3">CGMCC 1.10124</strain>
    </source>
</reference>
<sequence length="91" mass="9800">MTVSLSLAFAALVVVPLAQVPLVMFLSRFVELDPDERRPEAARGYVTYGTVSAHPEPTGRPVCPHCGTAVDDAYDYCGACAGRLPPPRARR</sequence>
<dbReference type="Pfam" id="PF24463">
    <property type="entry name" value="DUF7577"/>
    <property type="match status" value="1"/>
</dbReference>
<dbReference type="InterPro" id="IPR055999">
    <property type="entry name" value="DUF7577"/>
</dbReference>
<evidence type="ECO:0000313" key="3">
    <source>
        <dbReference type="Proteomes" id="UP000277326"/>
    </source>
</evidence>
<evidence type="ECO:0000259" key="1">
    <source>
        <dbReference type="Pfam" id="PF24463"/>
    </source>
</evidence>
<comment type="caution">
    <text evidence="2">The sequence shown here is derived from an EMBL/GenBank/DDBJ whole genome shotgun (WGS) entry which is preliminary data.</text>
</comment>
<dbReference type="Proteomes" id="UP000277326">
    <property type="component" value="Unassembled WGS sequence"/>
</dbReference>
<dbReference type="AlphaFoldDB" id="A0A3M0E8P8"/>
<name>A0A3M0E8P8_9EURY</name>
<feature type="domain" description="DUF7577" evidence="1">
    <location>
        <begin position="61"/>
        <end position="85"/>
    </location>
</feature>
<accession>A0A3M0E8P8</accession>
<dbReference type="EMBL" id="REFS01000002">
    <property type="protein sequence ID" value="RMB24143.1"/>
    <property type="molecule type" value="Genomic_DNA"/>
</dbReference>
<evidence type="ECO:0000313" key="2">
    <source>
        <dbReference type="EMBL" id="RMB24143.1"/>
    </source>
</evidence>